<gene>
    <name evidence="1" type="ORF">FGO68_gene76</name>
</gene>
<proteinExistence type="predicted"/>
<dbReference type="EMBL" id="RRYP01000103">
    <property type="protein sequence ID" value="TNV87997.1"/>
    <property type="molecule type" value="Genomic_DNA"/>
</dbReference>
<evidence type="ECO:0000313" key="2">
    <source>
        <dbReference type="Proteomes" id="UP000785679"/>
    </source>
</evidence>
<organism evidence="1 2">
    <name type="scientific">Halteria grandinella</name>
    <dbReference type="NCBI Taxonomy" id="5974"/>
    <lineage>
        <taxon>Eukaryota</taxon>
        <taxon>Sar</taxon>
        <taxon>Alveolata</taxon>
        <taxon>Ciliophora</taxon>
        <taxon>Intramacronucleata</taxon>
        <taxon>Spirotrichea</taxon>
        <taxon>Stichotrichia</taxon>
        <taxon>Sporadotrichida</taxon>
        <taxon>Halteriidae</taxon>
        <taxon>Halteria</taxon>
    </lineage>
</organism>
<dbReference type="AlphaFoldDB" id="A0A8J8P4M1"/>
<sequence length="915" mass="106817">MKAQGLFDSKVETFNKYMLSYMLSTIPGSGNYFKFLTKVRTYFDKEAVEQLINTYTWTVQQLNMEASHTSDIALDALYSVFQLSNLEGMDVFKHYRDADMIMMNVNSILFKDVVTLQQSIDGVQINNFMAKKMAELRPRYFQLKNFRSAFIKEYKDFINAFNQKKAFISDKHTASSYIIDMDSQFIMVPKNWVTKLIIIKLLSLCISLANELRNISHEDYKEEEEEAGAVEESKHPQTFEKQLEKRLKEIQTIQRVNMLSLDTQKIQEKYAEAIERIDAKQMQQLCKNPEFDALVQSYRQKIMFNSIKFNSVTNSAAKYLHSPLNFIGAELYLNFDFGILYKKQKIIEINEILNFAINSFKGSISLEGFEVTSSQDDEDDLRTIQMKYRLQMLIKSFAAFILADEYEIMVELIKGELKIYKKREQTQSVKDVVWILSKFMLALDIHYYMRCGSIKSASKTTLDFLNAFSKYLTYQEKIKLLSSTFFMVFVGKAGQGYIPDYGMSFLDFGYNFDQYYGGRGNMGADVLSHGDNCDFLNGETPPIEDEEREIIKKEYEGQTIELVADEELYINILNQIIKQLDLINKDERSAFYKSQYIQIFNILMTVAVNDQKKSSKIIDILSKGFELICNSSYDEYFQHQGLTEFNYSNAQGFNELFKQFKECEDEYKHQFFANARFGGYQLVHIDVKKSQTKEAQAKIAQAIDKNFFREVKKVASHIYLGQLLKKKLRTRRQHYQAIRRAKSTYIFEERQMAELLGLKEMLVIEQLPSKAILELLQQIQKKEACLRQLIVCKFAVNSLDTHYILAKATELNQVYQELLDKSKSYIAEKGKILFEFLDVENEQDELADSITKAKLRFIEIDNDVGTWMTQKAEPNLVEVERKNTKYKIKWESMKIYDKRLKIKALQAKGREITAK</sequence>
<protein>
    <submittedName>
        <fullName evidence="1">Uncharacterized protein</fullName>
    </submittedName>
</protein>
<dbReference type="Proteomes" id="UP000785679">
    <property type="component" value="Unassembled WGS sequence"/>
</dbReference>
<evidence type="ECO:0000313" key="1">
    <source>
        <dbReference type="EMBL" id="TNV87997.1"/>
    </source>
</evidence>
<keyword evidence="2" id="KW-1185">Reference proteome</keyword>
<reference evidence="1" key="1">
    <citation type="submission" date="2019-06" db="EMBL/GenBank/DDBJ databases">
        <authorList>
            <person name="Zheng W."/>
        </authorList>
    </citation>
    <scope>NUCLEOTIDE SEQUENCE</scope>
    <source>
        <strain evidence="1">QDHG01</strain>
    </source>
</reference>
<name>A0A8J8P4M1_HALGN</name>
<accession>A0A8J8P4M1</accession>
<comment type="caution">
    <text evidence="1">The sequence shown here is derived from an EMBL/GenBank/DDBJ whole genome shotgun (WGS) entry which is preliminary data.</text>
</comment>